<evidence type="ECO:0000313" key="5">
    <source>
        <dbReference type="EMBL" id="KAJ1359724.1"/>
    </source>
</evidence>
<dbReference type="InterPro" id="IPR003186">
    <property type="entry name" value="PA28_C"/>
</dbReference>
<comment type="similarity">
    <text evidence="1">Belongs to the PA28 family.</text>
</comment>
<dbReference type="AlphaFoldDB" id="A0AAD5QS81"/>
<dbReference type="Pfam" id="PF02252">
    <property type="entry name" value="PA28_C"/>
    <property type="match status" value="1"/>
</dbReference>
<dbReference type="Gene3D" id="1.20.120.180">
    <property type="entry name" value="Proteasome activator pa28, C-terminal domain"/>
    <property type="match status" value="1"/>
</dbReference>
<keyword evidence="6" id="KW-1185">Reference proteome</keyword>
<comment type="caution">
    <text evidence="5">The sequence shown here is derived from an EMBL/GenBank/DDBJ whole genome shotgun (WGS) entry which is preliminary data.</text>
</comment>
<evidence type="ECO:0000259" key="4">
    <source>
        <dbReference type="Pfam" id="PF02252"/>
    </source>
</evidence>
<dbReference type="InterPro" id="IPR003185">
    <property type="entry name" value="Proteasome_activ_PA28_N"/>
</dbReference>
<dbReference type="GO" id="GO:0005737">
    <property type="term" value="C:cytoplasm"/>
    <property type="evidence" value="ECO:0007669"/>
    <property type="project" value="TreeGrafter"/>
</dbReference>
<dbReference type="PANTHER" id="PTHR10660:SF2">
    <property type="entry name" value="LD45860P"/>
    <property type="match status" value="1"/>
</dbReference>
<gene>
    <name evidence="5" type="ORF">KIN20_018510</name>
</gene>
<dbReference type="GO" id="GO:0008537">
    <property type="term" value="C:proteasome activator complex"/>
    <property type="evidence" value="ECO:0007669"/>
    <property type="project" value="InterPro"/>
</dbReference>
<dbReference type="SUPFAM" id="SSF47216">
    <property type="entry name" value="Proteasome activator"/>
    <property type="match status" value="1"/>
</dbReference>
<reference evidence="5" key="1">
    <citation type="submission" date="2021-06" db="EMBL/GenBank/DDBJ databases">
        <title>Parelaphostrongylus tenuis whole genome reference sequence.</title>
        <authorList>
            <person name="Garwood T.J."/>
            <person name="Larsen P.A."/>
            <person name="Fountain-Jones N.M."/>
            <person name="Garbe J.R."/>
            <person name="Macchietto M.G."/>
            <person name="Kania S.A."/>
            <person name="Gerhold R.W."/>
            <person name="Richards J.E."/>
            <person name="Wolf T.M."/>
        </authorList>
    </citation>
    <scope>NUCLEOTIDE SEQUENCE</scope>
    <source>
        <strain evidence="5">MNPRO001-30</strain>
        <tissue evidence="5">Meninges</tissue>
    </source>
</reference>
<protein>
    <recommendedName>
        <fullName evidence="7">Proteasome activator PA28 C-terminal domain-containing protein</fullName>
    </recommendedName>
</protein>
<keyword evidence="2" id="KW-0647">Proteasome</keyword>
<feature type="domain" description="Proteasome activator PA28 N-terminal" evidence="3">
    <location>
        <begin position="43"/>
        <end position="99"/>
    </location>
</feature>
<evidence type="ECO:0000259" key="3">
    <source>
        <dbReference type="Pfam" id="PF02251"/>
    </source>
</evidence>
<dbReference type="PANTHER" id="PTHR10660">
    <property type="entry name" value="PROTEASOME REGULATOR PA28"/>
    <property type="match status" value="1"/>
</dbReference>
<dbReference type="Pfam" id="PF02251">
    <property type="entry name" value="PA28_N"/>
    <property type="match status" value="1"/>
</dbReference>
<sequence>METRNNQDAFNELRDSLEKENVLLQSDYPSAQSTMTKAGASKAFNDYKLELSKEAEQIVMVEFPKKVIEYDNLLKTYRFSYARLPEMIPDSDLNIPVPHVTNSNAVEDQDAPVVKKRKLNEFPGNCHNGFINGKVHCNSQLTDLMDQIRPLLRDAVEKVNKVKMWITLLIPRIEDGNNFGVSIQQETLGEVQVRNVESEADLFLDQMSKYFTNRAKLLTKVML</sequence>
<dbReference type="Proteomes" id="UP001196413">
    <property type="component" value="Unassembled WGS sequence"/>
</dbReference>
<dbReference type="InterPro" id="IPR009077">
    <property type="entry name" value="Proteasome_activ_PA28"/>
</dbReference>
<evidence type="ECO:0000313" key="6">
    <source>
        <dbReference type="Proteomes" id="UP001196413"/>
    </source>
</evidence>
<dbReference type="GO" id="GO:2000045">
    <property type="term" value="P:regulation of G1/S transition of mitotic cell cycle"/>
    <property type="evidence" value="ECO:0007669"/>
    <property type="project" value="TreeGrafter"/>
</dbReference>
<organism evidence="5 6">
    <name type="scientific">Parelaphostrongylus tenuis</name>
    <name type="common">Meningeal worm</name>
    <dbReference type="NCBI Taxonomy" id="148309"/>
    <lineage>
        <taxon>Eukaryota</taxon>
        <taxon>Metazoa</taxon>
        <taxon>Ecdysozoa</taxon>
        <taxon>Nematoda</taxon>
        <taxon>Chromadorea</taxon>
        <taxon>Rhabditida</taxon>
        <taxon>Rhabditina</taxon>
        <taxon>Rhabditomorpha</taxon>
        <taxon>Strongyloidea</taxon>
        <taxon>Metastrongylidae</taxon>
        <taxon>Parelaphostrongylus</taxon>
    </lineage>
</organism>
<dbReference type="Gene3D" id="1.20.5.120">
    <property type="entry name" value="Proteasome activator pa28, N-terminal domain"/>
    <property type="match status" value="1"/>
</dbReference>
<name>A0AAD5QS81_PARTN</name>
<dbReference type="InterPro" id="IPR036997">
    <property type="entry name" value="PA28_C_sf"/>
</dbReference>
<feature type="domain" description="Proteasome activator PA28 C-terminal" evidence="4">
    <location>
        <begin position="135"/>
        <end position="222"/>
    </location>
</feature>
<dbReference type="EMBL" id="JAHQIW010003683">
    <property type="protein sequence ID" value="KAJ1359724.1"/>
    <property type="molecule type" value="Genomic_DNA"/>
</dbReference>
<dbReference type="InterPro" id="IPR036996">
    <property type="entry name" value="PA28_N_sf"/>
</dbReference>
<evidence type="ECO:0000256" key="2">
    <source>
        <dbReference type="ARBA" id="ARBA00022942"/>
    </source>
</evidence>
<accession>A0AAD5QS81</accession>
<evidence type="ECO:0000256" key="1">
    <source>
        <dbReference type="ARBA" id="ARBA00005883"/>
    </source>
</evidence>
<proteinExistence type="inferred from homology"/>
<dbReference type="GO" id="GO:0061136">
    <property type="term" value="P:regulation of proteasomal protein catabolic process"/>
    <property type="evidence" value="ECO:0007669"/>
    <property type="project" value="TreeGrafter"/>
</dbReference>
<dbReference type="GO" id="GO:0061133">
    <property type="term" value="F:endopeptidase activator activity"/>
    <property type="evidence" value="ECO:0007669"/>
    <property type="project" value="TreeGrafter"/>
</dbReference>
<evidence type="ECO:0008006" key="7">
    <source>
        <dbReference type="Google" id="ProtNLM"/>
    </source>
</evidence>
<dbReference type="GO" id="GO:0005654">
    <property type="term" value="C:nucleoplasm"/>
    <property type="evidence" value="ECO:0007669"/>
    <property type="project" value="TreeGrafter"/>
</dbReference>
<dbReference type="InterPro" id="IPR036252">
    <property type="entry name" value="Proteasome_activ_sf"/>
</dbReference>